<accession>A0A2C9UMB1</accession>
<gene>
    <name evidence="2" type="ORF">MANES_14G166400v8</name>
</gene>
<feature type="compositionally biased region" description="Low complexity" evidence="1">
    <location>
        <begin position="137"/>
        <end position="149"/>
    </location>
</feature>
<keyword evidence="3" id="KW-1185">Reference proteome</keyword>
<proteinExistence type="predicted"/>
<comment type="caution">
    <text evidence="2">The sequence shown here is derived from an EMBL/GenBank/DDBJ whole genome shotgun (WGS) entry which is preliminary data.</text>
</comment>
<evidence type="ECO:0000256" key="1">
    <source>
        <dbReference type="SAM" id="MobiDB-lite"/>
    </source>
</evidence>
<reference evidence="3" key="1">
    <citation type="journal article" date="2016" name="Nat. Biotechnol.">
        <title>Sequencing wild and cultivated cassava and related species reveals extensive interspecific hybridization and genetic diversity.</title>
        <authorList>
            <person name="Bredeson J.V."/>
            <person name="Lyons J.B."/>
            <person name="Prochnik S.E."/>
            <person name="Wu G.A."/>
            <person name="Ha C.M."/>
            <person name="Edsinger-Gonzales E."/>
            <person name="Grimwood J."/>
            <person name="Schmutz J."/>
            <person name="Rabbi I.Y."/>
            <person name="Egesi C."/>
            <person name="Nauluvula P."/>
            <person name="Lebot V."/>
            <person name="Ndunguru J."/>
            <person name="Mkamilo G."/>
            <person name="Bart R.S."/>
            <person name="Setter T.L."/>
            <person name="Gleadow R.M."/>
            <person name="Kulakow P."/>
            <person name="Ferguson M.E."/>
            <person name="Rounsley S."/>
            <person name="Rokhsar D.S."/>
        </authorList>
    </citation>
    <scope>NUCLEOTIDE SEQUENCE [LARGE SCALE GENOMIC DNA]</scope>
    <source>
        <strain evidence="3">cv. AM560-2</strain>
    </source>
</reference>
<dbReference type="Gramene" id="Manes.14G166400.1.v8.1">
    <property type="protein sequence ID" value="Manes.14G166400.1.v8.1.CDS"/>
    <property type="gene ID" value="Manes.14G166400.v8.1"/>
</dbReference>
<feature type="region of interest" description="Disordered" evidence="1">
    <location>
        <begin position="1"/>
        <end position="43"/>
    </location>
</feature>
<dbReference type="OMA" id="NAQGMVC"/>
<evidence type="ECO:0000313" key="3">
    <source>
        <dbReference type="Proteomes" id="UP000091857"/>
    </source>
</evidence>
<protein>
    <submittedName>
        <fullName evidence="2">Uncharacterized protein</fullName>
    </submittedName>
</protein>
<feature type="region of interest" description="Disordered" evidence="1">
    <location>
        <begin position="195"/>
        <end position="243"/>
    </location>
</feature>
<evidence type="ECO:0000313" key="2">
    <source>
        <dbReference type="EMBL" id="OAY32103.1"/>
    </source>
</evidence>
<dbReference type="PANTHER" id="PTHR35321">
    <property type="entry name" value="OS02G0753200 PROTEIN"/>
    <property type="match status" value="1"/>
</dbReference>
<dbReference type="PANTHER" id="PTHR35321:SF1">
    <property type="entry name" value="OS02G0753200 PROTEIN"/>
    <property type="match status" value="1"/>
</dbReference>
<dbReference type="STRING" id="3983.A0A2C9UMB1"/>
<dbReference type="Proteomes" id="UP000091857">
    <property type="component" value="Chromosome 14"/>
</dbReference>
<dbReference type="OrthoDB" id="543560at2759"/>
<organism evidence="2 3">
    <name type="scientific">Manihot esculenta</name>
    <name type="common">Cassava</name>
    <name type="synonym">Jatropha manihot</name>
    <dbReference type="NCBI Taxonomy" id="3983"/>
    <lineage>
        <taxon>Eukaryota</taxon>
        <taxon>Viridiplantae</taxon>
        <taxon>Streptophyta</taxon>
        <taxon>Embryophyta</taxon>
        <taxon>Tracheophyta</taxon>
        <taxon>Spermatophyta</taxon>
        <taxon>Magnoliopsida</taxon>
        <taxon>eudicotyledons</taxon>
        <taxon>Gunneridae</taxon>
        <taxon>Pentapetalae</taxon>
        <taxon>rosids</taxon>
        <taxon>fabids</taxon>
        <taxon>Malpighiales</taxon>
        <taxon>Euphorbiaceae</taxon>
        <taxon>Crotonoideae</taxon>
        <taxon>Manihoteae</taxon>
        <taxon>Manihot</taxon>
    </lineage>
</organism>
<dbReference type="EMBL" id="CM004400">
    <property type="protein sequence ID" value="OAY32103.1"/>
    <property type="molecule type" value="Genomic_DNA"/>
</dbReference>
<dbReference type="AlphaFoldDB" id="A0A2C9UMB1"/>
<dbReference type="InterPro" id="IPR040306">
    <property type="entry name" value="Os02g0753200-like"/>
</dbReference>
<sequence>MSLSLIQGYSSAEGEEEAPSEDYGYFSDDDEHDDSSSVAGGRSLSYKPVFEQSALSNGSSGLPSALDAFSEISGPPQFLNNCVEEQASVRDVEHQLGRHGRWRNRKEKKDLPAGVVVEAKAQLVGIHERVRSDIEASQPPTSSVQSTTQEGGKRVPTVTNPNAEDAAELLRMCLQCGIPKTYSSARGMVCPVCGDRPQSDTSQEPKKKGSTIKDKEKSKRMKGQSSHATWKSETEMQLRQQFD</sequence>
<name>A0A2C9UMB1_MANES</name>
<feature type="compositionally biased region" description="Basic and acidic residues" evidence="1">
    <location>
        <begin position="203"/>
        <end position="217"/>
    </location>
</feature>
<feature type="region of interest" description="Disordered" evidence="1">
    <location>
        <begin position="132"/>
        <end position="160"/>
    </location>
</feature>
<feature type="compositionally biased region" description="Basic and acidic residues" evidence="1">
    <location>
        <begin position="230"/>
        <end position="243"/>
    </location>
</feature>